<dbReference type="GO" id="GO:0005524">
    <property type="term" value="F:ATP binding"/>
    <property type="evidence" value="ECO:0007669"/>
    <property type="project" value="UniProtKB-KW"/>
</dbReference>
<dbReference type="Gene3D" id="3.40.50.300">
    <property type="entry name" value="P-loop containing nucleotide triphosphate hydrolases"/>
    <property type="match status" value="1"/>
</dbReference>
<dbReference type="Proteomes" id="UP000261257">
    <property type="component" value="Unassembled WGS sequence"/>
</dbReference>
<dbReference type="PROSITE" id="PS50893">
    <property type="entry name" value="ABC_TRANSPORTER_2"/>
    <property type="match status" value="1"/>
</dbReference>
<dbReference type="GO" id="GO:0016887">
    <property type="term" value="F:ATP hydrolysis activity"/>
    <property type="evidence" value="ECO:0007669"/>
    <property type="project" value="InterPro"/>
</dbReference>
<dbReference type="PANTHER" id="PTHR43790">
    <property type="entry name" value="CARBOHYDRATE TRANSPORT ATP-BINDING PROTEIN MG119-RELATED"/>
    <property type="match status" value="1"/>
</dbReference>
<feature type="domain" description="ABC transporter" evidence="3">
    <location>
        <begin position="6"/>
        <end position="242"/>
    </location>
</feature>
<proteinExistence type="predicted"/>
<keyword evidence="2" id="KW-0067">ATP-binding</keyword>
<dbReference type="InterPro" id="IPR003439">
    <property type="entry name" value="ABC_transporter-like_ATP-bd"/>
</dbReference>
<evidence type="ECO:0000256" key="2">
    <source>
        <dbReference type="ARBA" id="ARBA00022840"/>
    </source>
</evidence>
<evidence type="ECO:0000313" key="4">
    <source>
        <dbReference type="EMBL" id="RGM07785.1"/>
    </source>
</evidence>
<keyword evidence="1" id="KW-0547">Nucleotide-binding</keyword>
<name>A0A3E4UFA8_9FIRM</name>
<protein>
    <recommendedName>
        <fullName evidence="3">ABC transporter domain-containing protein</fullName>
    </recommendedName>
</protein>
<dbReference type="EMBL" id="QSSQ01000002">
    <property type="protein sequence ID" value="RGM07785.1"/>
    <property type="molecule type" value="Genomic_DNA"/>
</dbReference>
<evidence type="ECO:0000313" key="5">
    <source>
        <dbReference type="Proteomes" id="UP000261257"/>
    </source>
</evidence>
<dbReference type="PANTHER" id="PTHR43790:SF8">
    <property type="entry name" value="SUGAR ABC TRANSPORTER ATP-BINDING PROTEIN"/>
    <property type="match status" value="1"/>
</dbReference>
<dbReference type="InterPro" id="IPR027417">
    <property type="entry name" value="P-loop_NTPase"/>
</dbReference>
<comment type="caution">
    <text evidence="4">The sequence shown here is derived from an EMBL/GenBank/DDBJ whole genome shotgun (WGS) entry which is preliminary data.</text>
</comment>
<evidence type="ECO:0000256" key="1">
    <source>
        <dbReference type="ARBA" id="ARBA00022741"/>
    </source>
</evidence>
<organism evidence="4 5">
    <name type="scientific">Hungatella hathewayi</name>
    <dbReference type="NCBI Taxonomy" id="154046"/>
    <lineage>
        <taxon>Bacteria</taxon>
        <taxon>Bacillati</taxon>
        <taxon>Bacillota</taxon>
        <taxon>Clostridia</taxon>
        <taxon>Lachnospirales</taxon>
        <taxon>Lachnospiraceae</taxon>
        <taxon>Hungatella</taxon>
    </lineage>
</organism>
<dbReference type="SUPFAM" id="SSF52540">
    <property type="entry name" value="P-loop containing nucleoside triphosphate hydrolases"/>
    <property type="match status" value="2"/>
</dbReference>
<accession>A0A3E4UFA8</accession>
<gene>
    <name evidence="4" type="ORF">DXC39_04725</name>
</gene>
<dbReference type="AlphaFoldDB" id="A0A3E4UFA8"/>
<sequence length="462" mass="52543">MKRELLLLKKVTVEGADSSNRLYDVDLILRESECFCLVSAVHQKEVLVEFLQGLGKQISGSIRIKGMELNQADRKTLEKNKVFVISRITPYMNTLNIGENIFLLRRNSLKKVVINECAIRSQTEYYFEKYNIELDLDTASETLSNADKIIIGIIRSVSQGGRLLVLSDTSGAFSQKEMMRLTSLIERLKKEGIGILISDNNPEAFYCVADRLVIFKHRKIAKKIYDPEQFPQASDIILRGTNAGEGSKKEKTKGVASIRINGLKAGERTVSIEVCKGEIVLVSREAAPIDCFWDQCQRSSDSGLEFIIDGKKVASHTMADLVKNRVGMISCEISRMGVMRNLTKEDNILMPSYRKISGRLGFYRKASSYILRDNFLFEDGEALDDIDFEKNGWKLVFYRWKLFNPRVLIVHNCITAADLWERDWIKKRLIEMAERGTAVILLENEAAFCSGFSDRVWTVDKV</sequence>
<dbReference type="InterPro" id="IPR050107">
    <property type="entry name" value="ABC_carbohydrate_import_ATPase"/>
</dbReference>
<reference evidence="4 5" key="1">
    <citation type="submission" date="2018-08" db="EMBL/GenBank/DDBJ databases">
        <title>A genome reference for cultivated species of the human gut microbiota.</title>
        <authorList>
            <person name="Zou Y."/>
            <person name="Xue W."/>
            <person name="Luo G."/>
        </authorList>
    </citation>
    <scope>NUCLEOTIDE SEQUENCE [LARGE SCALE GENOMIC DNA]</scope>
    <source>
        <strain evidence="4 5">TF05-11AC</strain>
    </source>
</reference>
<evidence type="ECO:0000259" key="3">
    <source>
        <dbReference type="PROSITE" id="PS50893"/>
    </source>
</evidence>